<feature type="non-terminal residue" evidence="1">
    <location>
        <position position="1"/>
    </location>
</feature>
<evidence type="ECO:0000313" key="2">
    <source>
        <dbReference type="Proteomes" id="UP000663864"/>
    </source>
</evidence>
<name>A0A815UQJ3_9BILA</name>
<sequence>IIYCGRRLFCTPSFRFIVQTAIDSLDKVSTSLSLMTTAINCQYSVETLLDDLRQQVFQRVQPNIYQRKLSILRLILICQQRIKSIDSFLKLNSIRLVFKNNYSTFFISFKNNILS</sequence>
<dbReference type="Proteomes" id="UP000663864">
    <property type="component" value="Unassembled WGS sequence"/>
</dbReference>
<organism evidence="1 2">
    <name type="scientific">Rotaria sordida</name>
    <dbReference type="NCBI Taxonomy" id="392033"/>
    <lineage>
        <taxon>Eukaryota</taxon>
        <taxon>Metazoa</taxon>
        <taxon>Spiralia</taxon>
        <taxon>Gnathifera</taxon>
        <taxon>Rotifera</taxon>
        <taxon>Eurotatoria</taxon>
        <taxon>Bdelloidea</taxon>
        <taxon>Philodinida</taxon>
        <taxon>Philodinidae</taxon>
        <taxon>Rotaria</taxon>
    </lineage>
</organism>
<dbReference type="EMBL" id="CAJNOT010009090">
    <property type="protein sequence ID" value="CAF1523098.1"/>
    <property type="molecule type" value="Genomic_DNA"/>
</dbReference>
<gene>
    <name evidence="1" type="ORF">ZHD862_LOCUS38450</name>
</gene>
<dbReference type="AlphaFoldDB" id="A0A815UQJ3"/>
<reference evidence="1" key="1">
    <citation type="submission" date="2021-02" db="EMBL/GenBank/DDBJ databases">
        <authorList>
            <person name="Nowell W R."/>
        </authorList>
    </citation>
    <scope>NUCLEOTIDE SEQUENCE</scope>
</reference>
<evidence type="ECO:0000313" key="1">
    <source>
        <dbReference type="EMBL" id="CAF1523098.1"/>
    </source>
</evidence>
<proteinExistence type="predicted"/>
<protein>
    <submittedName>
        <fullName evidence="1">Uncharacterized protein</fullName>
    </submittedName>
</protein>
<comment type="caution">
    <text evidence="1">The sequence shown here is derived from an EMBL/GenBank/DDBJ whole genome shotgun (WGS) entry which is preliminary data.</text>
</comment>
<accession>A0A815UQJ3</accession>